<evidence type="ECO:0000256" key="1">
    <source>
        <dbReference type="ARBA" id="ARBA00022527"/>
    </source>
</evidence>
<dbReference type="SMART" id="SM00387">
    <property type="entry name" value="HATPase_c"/>
    <property type="match status" value="1"/>
</dbReference>
<dbReference type="InterPro" id="IPR050267">
    <property type="entry name" value="Anti-sigma-factor_SerPK"/>
</dbReference>
<dbReference type="PANTHER" id="PTHR35526:SF3">
    <property type="entry name" value="ANTI-SIGMA-F FACTOR RSBW"/>
    <property type="match status" value="1"/>
</dbReference>
<dbReference type="RefSeq" id="WP_142713071.1">
    <property type="nucleotide sequence ID" value="NZ_FXTH01000002.1"/>
</dbReference>
<dbReference type="GO" id="GO:0004674">
    <property type="term" value="F:protein serine/threonine kinase activity"/>
    <property type="evidence" value="ECO:0007669"/>
    <property type="project" value="UniProtKB-KW"/>
</dbReference>
<dbReference type="EMBL" id="FXTH01000002">
    <property type="protein sequence ID" value="SMO42038.1"/>
    <property type="molecule type" value="Genomic_DNA"/>
</dbReference>
<accession>A0A521B4J6</accession>
<keyword evidence="1" id="KW-0723">Serine/threonine-protein kinase</keyword>
<dbReference type="Pfam" id="PF13581">
    <property type="entry name" value="HATPase_c_2"/>
    <property type="match status" value="1"/>
</dbReference>
<feature type="domain" description="Histidine kinase/HSP90-like ATPase" evidence="2">
    <location>
        <begin position="47"/>
        <end position="146"/>
    </location>
</feature>
<sequence length="147" mass="16400">MRGTRMNIERKKNKSAGKTLPLNSDEDLIKIREYCRSLAVQMEFSTDNCTMISTALYEICRNVIDHAGKGTVTIKVVGSKKPCLFITVKDQGPGIKDVQKALEEGFSSRGGLGIGLPGAKRFMDMFEIRTARDEGTTIRMCKYLDKD</sequence>
<dbReference type="SUPFAM" id="SSF55874">
    <property type="entry name" value="ATPase domain of HSP90 chaperone/DNA topoisomerase II/histidine kinase"/>
    <property type="match status" value="1"/>
</dbReference>
<dbReference type="InterPro" id="IPR036890">
    <property type="entry name" value="HATPase_C_sf"/>
</dbReference>
<gene>
    <name evidence="3" type="ORF">SAMN06265218_102187</name>
</gene>
<name>A0A521B4J6_9BACT</name>
<dbReference type="Proteomes" id="UP000317593">
    <property type="component" value="Unassembled WGS sequence"/>
</dbReference>
<proteinExistence type="predicted"/>
<organism evidence="3 4">
    <name type="scientific">Fodinibius sediminis</name>
    <dbReference type="NCBI Taxonomy" id="1214077"/>
    <lineage>
        <taxon>Bacteria</taxon>
        <taxon>Pseudomonadati</taxon>
        <taxon>Balneolota</taxon>
        <taxon>Balneolia</taxon>
        <taxon>Balneolales</taxon>
        <taxon>Balneolaceae</taxon>
        <taxon>Fodinibius</taxon>
    </lineage>
</organism>
<dbReference type="Gene3D" id="3.30.565.10">
    <property type="entry name" value="Histidine kinase-like ATPase, C-terminal domain"/>
    <property type="match status" value="1"/>
</dbReference>
<keyword evidence="3" id="KW-0418">Kinase</keyword>
<keyword evidence="3" id="KW-0808">Transferase</keyword>
<evidence type="ECO:0000313" key="3">
    <source>
        <dbReference type="EMBL" id="SMO42038.1"/>
    </source>
</evidence>
<dbReference type="OrthoDB" id="9797578at2"/>
<dbReference type="PANTHER" id="PTHR35526">
    <property type="entry name" value="ANTI-SIGMA-F FACTOR RSBW-RELATED"/>
    <property type="match status" value="1"/>
</dbReference>
<keyword evidence="4" id="KW-1185">Reference proteome</keyword>
<dbReference type="AlphaFoldDB" id="A0A521B4J6"/>
<dbReference type="CDD" id="cd16934">
    <property type="entry name" value="HATPase_RsbT-like"/>
    <property type="match status" value="1"/>
</dbReference>
<evidence type="ECO:0000313" key="4">
    <source>
        <dbReference type="Proteomes" id="UP000317593"/>
    </source>
</evidence>
<evidence type="ECO:0000259" key="2">
    <source>
        <dbReference type="SMART" id="SM00387"/>
    </source>
</evidence>
<dbReference type="InterPro" id="IPR003594">
    <property type="entry name" value="HATPase_dom"/>
</dbReference>
<protein>
    <submittedName>
        <fullName evidence="3">Serine/threonine-protein kinase RsbT</fullName>
    </submittedName>
</protein>
<reference evidence="3 4" key="1">
    <citation type="submission" date="2017-05" db="EMBL/GenBank/DDBJ databases">
        <authorList>
            <person name="Varghese N."/>
            <person name="Submissions S."/>
        </authorList>
    </citation>
    <scope>NUCLEOTIDE SEQUENCE [LARGE SCALE GENOMIC DNA]</scope>
    <source>
        <strain evidence="3 4">DSM 21194</strain>
    </source>
</reference>